<keyword evidence="7" id="KW-0679">Respiratory chain</keyword>
<comment type="subcellular location">
    <subcellularLocation>
        <location evidence="2">Mitochondrion membrane</location>
        <topology evidence="2">Multi-pass membrane protein</topology>
    </subcellularLocation>
</comment>
<organism evidence="21 22">
    <name type="scientific">Cinnamomum micranthum f. kanehirae</name>
    <dbReference type="NCBI Taxonomy" id="337451"/>
    <lineage>
        <taxon>Eukaryota</taxon>
        <taxon>Viridiplantae</taxon>
        <taxon>Streptophyta</taxon>
        <taxon>Embryophyta</taxon>
        <taxon>Tracheophyta</taxon>
        <taxon>Spermatophyta</taxon>
        <taxon>Magnoliopsida</taxon>
        <taxon>Magnoliidae</taxon>
        <taxon>Laurales</taxon>
        <taxon>Lauraceae</taxon>
        <taxon>Cinnamomum</taxon>
    </lineage>
</organism>
<dbReference type="InterPro" id="IPR001457">
    <property type="entry name" value="NADH_UbQ/plastoQ_OxRdtase_su6"/>
</dbReference>
<dbReference type="InterPro" id="IPR058331">
    <property type="entry name" value="DUF8018"/>
</dbReference>
<feature type="transmembrane region" description="Helical" evidence="19">
    <location>
        <begin position="99"/>
        <end position="120"/>
    </location>
</feature>
<keyword evidence="22" id="KW-1185">Reference proteome</keyword>
<proteinExistence type="inferred from homology"/>
<accession>A0A3S3PUY6</accession>
<keyword evidence="11 19" id="KW-1133">Transmembrane helix</keyword>
<keyword evidence="9" id="KW-1278">Translocase</keyword>
<dbReference type="FunFam" id="1.20.120.1200:FF:000003">
    <property type="entry name" value="NADH-ubiquinone oxidoreductase chain 6"/>
    <property type="match status" value="1"/>
</dbReference>
<reference evidence="21 22" key="1">
    <citation type="journal article" date="2019" name="Nat. Plants">
        <title>Stout camphor tree genome fills gaps in understanding of flowering plant genome evolution.</title>
        <authorList>
            <person name="Chaw S.M."/>
            <person name="Liu Y.C."/>
            <person name="Wu Y.W."/>
            <person name="Wang H.Y."/>
            <person name="Lin C.I."/>
            <person name="Wu C.S."/>
            <person name="Ke H.M."/>
            <person name="Chang L.Y."/>
            <person name="Hsu C.Y."/>
            <person name="Yang H.T."/>
            <person name="Sudianto E."/>
            <person name="Hsu M.H."/>
            <person name="Wu K.P."/>
            <person name="Wang L.N."/>
            <person name="Leebens-Mack J.H."/>
            <person name="Tsai I.J."/>
        </authorList>
    </citation>
    <scope>NUCLEOTIDE SEQUENCE [LARGE SCALE GENOMIC DNA]</scope>
    <source>
        <strain evidence="22">cv. Chaw 1501</strain>
        <tissue evidence="21">Young leaves</tissue>
    </source>
</reference>
<evidence type="ECO:0000256" key="5">
    <source>
        <dbReference type="ARBA" id="ARBA00021095"/>
    </source>
</evidence>
<evidence type="ECO:0000256" key="16">
    <source>
        <dbReference type="ARBA" id="ARBA00031019"/>
    </source>
</evidence>
<dbReference type="STRING" id="337451.A0A3S3PUY6"/>
<evidence type="ECO:0000256" key="13">
    <source>
        <dbReference type="ARBA" id="ARBA00023075"/>
    </source>
</evidence>
<evidence type="ECO:0000259" key="20">
    <source>
        <dbReference type="Pfam" id="PF26057"/>
    </source>
</evidence>
<keyword evidence="15 19" id="KW-0472">Membrane</keyword>
<evidence type="ECO:0000256" key="3">
    <source>
        <dbReference type="ARBA" id="ARBA00005698"/>
    </source>
</evidence>
<evidence type="ECO:0000256" key="12">
    <source>
        <dbReference type="ARBA" id="ARBA00023027"/>
    </source>
</evidence>
<evidence type="ECO:0000256" key="11">
    <source>
        <dbReference type="ARBA" id="ARBA00022989"/>
    </source>
</evidence>
<keyword evidence="12" id="KW-0520">NAD</keyword>
<feature type="transmembrane region" description="Helical" evidence="19">
    <location>
        <begin position="399"/>
        <end position="418"/>
    </location>
</feature>
<keyword evidence="6" id="KW-0813">Transport</keyword>
<feature type="transmembrane region" description="Helical" evidence="19">
    <location>
        <begin position="363"/>
        <end position="387"/>
    </location>
</feature>
<feature type="region of interest" description="Disordered" evidence="18">
    <location>
        <begin position="159"/>
        <end position="192"/>
    </location>
</feature>
<comment type="function">
    <text evidence="1">Core subunit of the mitochondrial membrane respiratory chain NADH dehydrogenase (Complex I) that is believed to belong to the minimal assembly required for catalysis. Complex I functions in the transfer of electrons from NADH to the respiratory chain. The immediate electron acceptor for the enzyme is believed to be ubiquinone.</text>
</comment>
<evidence type="ECO:0000256" key="14">
    <source>
        <dbReference type="ARBA" id="ARBA00023128"/>
    </source>
</evidence>
<feature type="domain" description="DUF8018" evidence="20">
    <location>
        <begin position="199"/>
        <end position="301"/>
    </location>
</feature>
<comment type="caution">
    <text evidence="21">The sequence shown here is derived from an EMBL/GenBank/DDBJ whole genome shotgun (WGS) entry which is preliminary data.</text>
</comment>
<dbReference type="InterPro" id="IPR042106">
    <property type="entry name" value="Nuo/plastoQ_OxRdtase_6_NuoJ"/>
</dbReference>
<dbReference type="Gene3D" id="1.20.120.1200">
    <property type="entry name" value="NADH-ubiquinone/plastoquinone oxidoreductase chain 6, subunit NuoJ"/>
    <property type="match status" value="1"/>
</dbReference>
<evidence type="ECO:0000256" key="7">
    <source>
        <dbReference type="ARBA" id="ARBA00022660"/>
    </source>
</evidence>
<evidence type="ECO:0000256" key="6">
    <source>
        <dbReference type="ARBA" id="ARBA00022448"/>
    </source>
</evidence>
<evidence type="ECO:0000256" key="10">
    <source>
        <dbReference type="ARBA" id="ARBA00022982"/>
    </source>
</evidence>
<keyword evidence="10" id="KW-0249">Electron transport</keyword>
<feature type="transmembrane region" description="Helical" evidence="19">
    <location>
        <begin position="458"/>
        <end position="482"/>
    </location>
</feature>
<sequence length="518" mass="58752">MKLTRMKNCIPKKTKGKFPGRNKRETNVIRSMRTELSVVSQTQLYENADMIQKSFRMLVIISIFFCLLLLFYLASFLGVDLDLDFVLQKLNSMLLAKGIRFLFSRLGWFGLLVEGLLVLGDNSGGWCNMMAPSGGSGATWKEDTREIDILMESSWETEDTGSSVNQPVAPPVPPANPVASPGEEAGPSNPVQPFPYHDDDLIGGDSVRAIEQRFVERLRAKKPSPSLEDYRLARIQAEDQFEVQVDIIQAMAALDPQGDWLRRGAQALKNSRTATGEESLEKLYSFLDDLNRDGVKSDESVPQIRSRFSGSLQSVINSHSVLSSPAFVSGLMVALKIRYIPFCFPSQSFATLQVYFFCLDFSAMIFPVVHIGAIAVSFLFVVMMFHIQIAEIHEEVLRYLPVSGIIGLIFWWEMFFILDNETIPLLPTHRNTTSLRYTVYAEKVRSWTNLETLGNLLYTYYSVWFLVPSLILLVAMIGAIVLTMHRTTKVKRQDVFRRNAIDFRRTIMRRTTDPLTIY</sequence>
<evidence type="ECO:0000256" key="8">
    <source>
        <dbReference type="ARBA" id="ARBA00022692"/>
    </source>
</evidence>
<evidence type="ECO:0000256" key="1">
    <source>
        <dbReference type="ARBA" id="ARBA00003257"/>
    </source>
</evidence>
<dbReference type="GO" id="GO:0031966">
    <property type="term" value="C:mitochondrial membrane"/>
    <property type="evidence" value="ECO:0007669"/>
    <property type="project" value="UniProtKB-SubCell"/>
</dbReference>
<evidence type="ECO:0000256" key="19">
    <source>
        <dbReference type="SAM" id="Phobius"/>
    </source>
</evidence>
<comment type="catalytic activity">
    <reaction evidence="17">
        <text>a ubiquinone + NADH + 5 H(+)(in) = a ubiquinol + NAD(+) + 4 H(+)(out)</text>
        <dbReference type="Rhea" id="RHEA:29091"/>
        <dbReference type="Rhea" id="RHEA-COMP:9565"/>
        <dbReference type="Rhea" id="RHEA-COMP:9566"/>
        <dbReference type="ChEBI" id="CHEBI:15378"/>
        <dbReference type="ChEBI" id="CHEBI:16389"/>
        <dbReference type="ChEBI" id="CHEBI:17976"/>
        <dbReference type="ChEBI" id="CHEBI:57540"/>
        <dbReference type="ChEBI" id="CHEBI:57945"/>
        <dbReference type="EC" id="7.1.1.2"/>
    </reaction>
</comment>
<keyword evidence="8 19" id="KW-0812">Transmembrane</keyword>
<dbReference type="Pfam" id="PF00499">
    <property type="entry name" value="Oxidored_q3"/>
    <property type="match status" value="1"/>
</dbReference>
<dbReference type="PANTHER" id="PTHR33269">
    <property type="entry name" value="NADH-UBIQUINONE OXIDOREDUCTASE CHAIN 6"/>
    <property type="match status" value="1"/>
</dbReference>
<dbReference type="GO" id="GO:0008137">
    <property type="term" value="F:NADH dehydrogenase (ubiquinone) activity"/>
    <property type="evidence" value="ECO:0007669"/>
    <property type="project" value="UniProtKB-EC"/>
</dbReference>
<dbReference type="OrthoDB" id="1914986at2759"/>
<evidence type="ECO:0000256" key="17">
    <source>
        <dbReference type="ARBA" id="ARBA00049551"/>
    </source>
</evidence>
<evidence type="ECO:0000256" key="15">
    <source>
        <dbReference type="ARBA" id="ARBA00023136"/>
    </source>
</evidence>
<feature type="transmembrane region" description="Helical" evidence="19">
    <location>
        <begin position="57"/>
        <end position="79"/>
    </location>
</feature>
<evidence type="ECO:0000313" key="22">
    <source>
        <dbReference type="Proteomes" id="UP000283530"/>
    </source>
</evidence>
<evidence type="ECO:0000256" key="4">
    <source>
        <dbReference type="ARBA" id="ARBA00012944"/>
    </source>
</evidence>
<gene>
    <name evidence="21" type="ORF">CKAN_02769700</name>
</gene>
<evidence type="ECO:0000256" key="18">
    <source>
        <dbReference type="SAM" id="MobiDB-lite"/>
    </source>
</evidence>
<evidence type="ECO:0000256" key="9">
    <source>
        <dbReference type="ARBA" id="ARBA00022967"/>
    </source>
</evidence>
<evidence type="ECO:0000313" key="21">
    <source>
        <dbReference type="EMBL" id="RWR98189.1"/>
    </source>
</evidence>
<dbReference type="EMBL" id="QPKB01000783">
    <property type="protein sequence ID" value="RWR98189.1"/>
    <property type="molecule type" value="Genomic_DNA"/>
</dbReference>
<dbReference type="PANTHER" id="PTHR33269:SF17">
    <property type="entry name" value="NADH-UBIQUINONE OXIDOREDUCTASE CHAIN 6"/>
    <property type="match status" value="1"/>
</dbReference>
<protein>
    <recommendedName>
        <fullName evidence="5">NADH-ubiquinone oxidoreductase chain 6</fullName>
        <ecNumber evidence="4">7.1.1.2</ecNumber>
    </recommendedName>
    <alternativeName>
        <fullName evidence="16">NADH dehydrogenase subunit 6</fullName>
    </alternativeName>
</protein>
<dbReference type="Pfam" id="PF26057">
    <property type="entry name" value="DUF8018"/>
    <property type="match status" value="1"/>
</dbReference>
<dbReference type="EC" id="7.1.1.2" evidence="4"/>
<name>A0A3S3PUY6_9MAGN</name>
<keyword evidence="13" id="KW-0830">Ubiquinone</keyword>
<dbReference type="AlphaFoldDB" id="A0A3S3PUY6"/>
<evidence type="ECO:0000256" key="2">
    <source>
        <dbReference type="ARBA" id="ARBA00004225"/>
    </source>
</evidence>
<keyword evidence="14" id="KW-0496">Mitochondrion</keyword>
<comment type="similarity">
    <text evidence="3">Belongs to the complex I subunit 6 family.</text>
</comment>
<dbReference type="Proteomes" id="UP000283530">
    <property type="component" value="Unassembled WGS sequence"/>
</dbReference>